<dbReference type="InterPro" id="IPR036388">
    <property type="entry name" value="WH-like_DNA-bd_sf"/>
</dbReference>
<dbReference type="InterPro" id="IPR013249">
    <property type="entry name" value="RNA_pol_sigma70_r4_t2"/>
</dbReference>
<evidence type="ECO:0000259" key="5">
    <source>
        <dbReference type="Pfam" id="PF04542"/>
    </source>
</evidence>
<dbReference type="EMBL" id="BMIJ01000003">
    <property type="protein sequence ID" value="GGB91816.1"/>
    <property type="molecule type" value="Genomic_DNA"/>
</dbReference>
<comment type="similarity">
    <text evidence="1">Belongs to the sigma-70 factor family. ECF subfamily.</text>
</comment>
<dbReference type="Proteomes" id="UP000629025">
    <property type="component" value="Unassembled WGS sequence"/>
</dbReference>
<dbReference type="PANTHER" id="PTHR43133">
    <property type="entry name" value="RNA POLYMERASE ECF-TYPE SIGMA FACTO"/>
    <property type="match status" value="1"/>
</dbReference>
<dbReference type="PANTHER" id="PTHR43133:SF62">
    <property type="entry name" value="RNA POLYMERASE SIGMA FACTOR SIGZ"/>
    <property type="match status" value="1"/>
</dbReference>
<dbReference type="SUPFAM" id="SSF88946">
    <property type="entry name" value="Sigma2 domain of RNA polymerase sigma factors"/>
    <property type="match status" value="1"/>
</dbReference>
<dbReference type="CDD" id="cd06171">
    <property type="entry name" value="Sigma70_r4"/>
    <property type="match status" value="1"/>
</dbReference>
<reference evidence="8" key="1">
    <citation type="journal article" date="2019" name="Int. J. Syst. Evol. Microbiol.">
        <title>The Global Catalogue of Microorganisms (GCM) 10K type strain sequencing project: providing services to taxonomists for standard genome sequencing and annotation.</title>
        <authorList>
            <consortium name="The Broad Institute Genomics Platform"/>
            <consortium name="The Broad Institute Genome Sequencing Center for Infectious Disease"/>
            <person name="Wu L."/>
            <person name="Ma J."/>
        </authorList>
    </citation>
    <scope>NUCLEOTIDE SEQUENCE [LARGE SCALE GENOMIC DNA]</scope>
    <source>
        <strain evidence="8">CGMCC 1.15341</strain>
    </source>
</reference>
<dbReference type="SUPFAM" id="SSF88659">
    <property type="entry name" value="Sigma3 and sigma4 domains of RNA polymerase sigma factors"/>
    <property type="match status" value="1"/>
</dbReference>
<evidence type="ECO:0000256" key="4">
    <source>
        <dbReference type="ARBA" id="ARBA00023163"/>
    </source>
</evidence>
<dbReference type="InterPro" id="IPR014284">
    <property type="entry name" value="RNA_pol_sigma-70_dom"/>
</dbReference>
<organism evidence="7 8">
    <name type="scientific">Marinobacterium zhoushanense</name>
    <dbReference type="NCBI Taxonomy" id="1679163"/>
    <lineage>
        <taxon>Bacteria</taxon>
        <taxon>Pseudomonadati</taxon>
        <taxon>Pseudomonadota</taxon>
        <taxon>Gammaproteobacteria</taxon>
        <taxon>Oceanospirillales</taxon>
        <taxon>Oceanospirillaceae</taxon>
        <taxon>Marinobacterium</taxon>
    </lineage>
</organism>
<keyword evidence="8" id="KW-1185">Reference proteome</keyword>
<name>A0ABQ1K8E9_9GAMM</name>
<dbReference type="Pfam" id="PF04542">
    <property type="entry name" value="Sigma70_r2"/>
    <property type="match status" value="1"/>
</dbReference>
<evidence type="ECO:0000256" key="2">
    <source>
        <dbReference type="ARBA" id="ARBA00023015"/>
    </source>
</evidence>
<dbReference type="NCBIfam" id="TIGR02937">
    <property type="entry name" value="sigma70-ECF"/>
    <property type="match status" value="1"/>
</dbReference>
<protein>
    <submittedName>
        <fullName evidence="7">RNA polymerase sigma factor</fullName>
    </submittedName>
</protein>
<dbReference type="Gene3D" id="1.10.1740.10">
    <property type="match status" value="1"/>
</dbReference>
<accession>A0ABQ1K8E9</accession>
<keyword evidence="3" id="KW-0731">Sigma factor</keyword>
<dbReference type="RefSeq" id="WP_229680659.1">
    <property type="nucleotide sequence ID" value="NZ_BMIJ01000003.1"/>
</dbReference>
<dbReference type="Pfam" id="PF08281">
    <property type="entry name" value="Sigma70_r4_2"/>
    <property type="match status" value="1"/>
</dbReference>
<gene>
    <name evidence="7" type="ORF">GCM10011352_17340</name>
</gene>
<proteinExistence type="inferred from homology"/>
<evidence type="ECO:0000313" key="8">
    <source>
        <dbReference type="Proteomes" id="UP000629025"/>
    </source>
</evidence>
<evidence type="ECO:0000256" key="1">
    <source>
        <dbReference type="ARBA" id="ARBA00010641"/>
    </source>
</evidence>
<dbReference type="InterPro" id="IPR039425">
    <property type="entry name" value="RNA_pol_sigma-70-like"/>
</dbReference>
<evidence type="ECO:0000256" key="3">
    <source>
        <dbReference type="ARBA" id="ARBA00023082"/>
    </source>
</evidence>
<feature type="domain" description="RNA polymerase sigma-70 region 2" evidence="5">
    <location>
        <begin position="37"/>
        <end position="104"/>
    </location>
</feature>
<feature type="domain" description="RNA polymerase sigma factor 70 region 4 type 2" evidence="6">
    <location>
        <begin position="133"/>
        <end position="184"/>
    </location>
</feature>
<dbReference type="Gene3D" id="1.10.10.10">
    <property type="entry name" value="Winged helix-like DNA-binding domain superfamily/Winged helix DNA-binding domain"/>
    <property type="match status" value="1"/>
</dbReference>
<comment type="caution">
    <text evidence="7">The sequence shown here is derived from an EMBL/GenBank/DDBJ whole genome shotgun (WGS) entry which is preliminary data.</text>
</comment>
<dbReference type="InterPro" id="IPR013325">
    <property type="entry name" value="RNA_pol_sigma_r2"/>
</dbReference>
<evidence type="ECO:0000259" key="6">
    <source>
        <dbReference type="Pfam" id="PF08281"/>
    </source>
</evidence>
<sequence>MKKVVPLPSLRAHGDTDWSQLLASMAKTGDRALFVQIFQHYAPLLKSYMLRLGVLESVVEELVQESMLTIWRKAGSFDPARAEAGAWIYTLARNKAIDWMRKQKYPTCSLDGYEEDTQDSDHEPGELHLIRHKMKTAINELPPEQAQVIYMSYFEGRAHAEIAAKLGIPLGSVKARIRLASAKLRNFWEGE</sequence>
<keyword evidence="2" id="KW-0805">Transcription regulation</keyword>
<evidence type="ECO:0000313" key="7">
    <source>
        <dbReference type="EMBL" id="GGB91816.1"/>
    </source>
</evidence>
<dbReference type="InterPro" id="IPR013324">
    <property type="entry name" value="RNA_pol_sigma_r3/r4-like"/>
</dbReference>
<dbReference type="InterPro" id="IPR007627">
    <property type="entry name" value="RNA_pol_sigma70_r2"/>
</dbReference>
<keyword evidence="4" id="KW-0804">Transcription</keyword>